<evidence type="ECO:0000313" key="3">
    <source>
        <dbReference type="EMBL" id="MCH7408920.1"/>
    </source>
</evidence>
<dbReference type="PIRSF" id="PIRSF018266">
    <property type="entry name" value="FecR"/>
    <property type="match status" value="1"/>
</dbReference>
<dbReference type="InterPro" id="IPR006860">
    <property type="entry name" value="FecR"/>
</dbReference>
<feature type="domain" description="FecR protein" evidence="1">
    <location>
        <begin position="132"/>
        <end position="228"/>
    </location>
</feature>
<dbReference type="RefSeq" id="WP_241347281.1">
    <property type="nucleotide sequence ID" value="NZ_JAKZGP010000010.1"/>
</dbReference>
<feature type="domain" description="Protein FecR C-terminal" evidence="2">
    <location>
        <begin position="275"/>
        <end position="341"/>
    </location>
</feature>
<dbReference type="Pfam" id="PF16344">
    <property type="entry name" value="FecR_C"/>
    <property type="match status" value="1"/>
</dbReference>
<reference evidence="3" key="1">
    <citation type="submission" date="2022-03" db="EMBL/GenBank/DDBJ databases">
        <title>De novo assembled genomes of Belliella spp. (Cyclobacteriaceae) strains.</title>
        <authorList>
            <person name="Szabo A."/>
            <person name="Korponai K."/>
            <person name="Felfoldi T."/>
        </authorList>
    </citation>
    <scope>NUCLEOTIDE SEQUENCE</scope>
    <source>
        <strain evidence="3">DSM 111904</strain>
    </source>
</reference>
<dbReference type="PANTHER" id="PTHR30273:SF2">
    <property type="entry name" value="PROTEIN FECR"/>
    <property type="match status" value="1"/>
</dbReference>
<keyword evidence="4" id="KW-1185">Reference proteome</keyword>
<organism evidence="3 4">
    <name type="scientific">Belliella filtrata</name>
    <dbReference type="NCBI Taxonomy" id="2923435"/>
    <lineage>
        <taxon>Bacteria</taxon>
        <taxon>Pseudomonadati</taxon>
        <taxon>Bacteroidota</taxon>
        <taxon>Cytophagia</taxon>
        <taxon>Cytophagales</taxon>
        <taxon>Cyclobacteriaceae</taxon>
        <taxon>Belliella</taxon>
    </lineage>
</organism>
<proteinExistence type="predicted"/>
<dbReference type="PANTHER" id="PTHR30273">
    <property type="entry name" value="PERIPLASMIC SIGNAL SENSOR AND SIGMA FACTOR ACTIVATOR FECR-RELATED"/>
    <property type="match status" value="1"/>
</dbReference>
<dbReference type="InterPro" id="IPR012373">
    <property type="entry name" value="Ferrdict_sens_TM"/>
</dbReference>
<evidence type="ECO:0000313" key="4">
    <source>
        <dbReference type="Proteomes" id="UP001165489"/>
    </source>
</evidence>
<gene>
    <name evidence="3" type="ORF">MM239_05910</name>
</gene>
<evidence type="ECO:0000259" key="1">
    <source>
        <dbReference type="Pfam" id="PF04773"/>
    </source>
</evidence>
<dbReference type="Proteomes" id="UP001165489">
    <property type="component" value="Unassembled WGS sequence"/>
</dbReference>
<name>A0ABS9UXL5_9BACT</name>
<dbReference type="Gene3D" id="3.55.50.30">
    <property type="match status" value="1"/>
</dbReference>
<accession>A0ABS9UXL5</accession>
<sequence>MSKPKEAYLFQDFIDDPTFIAWVKEASIQVPDAWSSYAQTNPDNIKELEKAKRYIQAANAFKRIEPEPHSKKKIWEAINYKTWQSDQKTQQHKLLKRSVLKMAAIFVAIIGSTLLTYKIASHYSKVEEYSAYGEIRKIYLPDSSIVTLSANSSINYYKHWTKDRIREVWVEGEVFFDVKHLHDGQGEPQLSEQFKVNLQNLQIAVLGTSFNVKSRRDIEEVTLASGLVAVNVSRKEEPILLSKPGESIIFHEKTKTMEMIEKPDTDIAWINRIIKLDDTPVKELLEELEDFYGVTFHVLDQQILDKKVDGEFPLTKANDVRFILSSILEKEVTVNKNHITIK</sequence>
<comment type="caution">
    <text evidence="3">The sequence shown here is derived from an EMBL/GenBank/DDBJ whole genome shotgun (WGS) entry which is preliminary data.</text>
</comment>
<dbReference type="InterPro" id="IPR032508">
    <property type="entry name" value="FecR_C"/>
</dbReference>
<dbReference type="Pfam" id="PF04773">
    <property type="entry name" value="FecR"/>
    <property type="match status" value="1"/>
</dbReference>
<dbReference type="Gene3D" id="2.60.120.1440">
    <property type="match status" value="1"/>
</dbReference>
<dbReference type="EMBL" id="JAKZGP010000010">
    <property type="protein sequence ID" value="MCH7408920.1"/>
    <property type="molecule type" value="Genomic_DNA"/>
</dbReference>
<evidence type="ECO:0000259" key="2">
    <source>
        <dbReference type="Pfam" id="PF16344"/>
    </source>
</evidence>
<protein>
    <submittedName>
        <fullName evidence="3">FecR domain-containing protein</fullName>
    </submittedName>
</protein>